<dbReference type="Proteomes" id="UP000007148">
    <property type="component" value="Unassembled WGS sequence"/>
</dbReference>
<protein>
    <submittedName>
        <fullName evidence="2">Uncharacterized protein</fullName>
    </submittedName>
</protein>
<evidence type="ECO:0000256" key="1">
    <source>
        <dbReference type="SAM" id="MobiDB-lite"/>
    </source>
</evidence>
<name>G4TVJ0_SERID</name>
<feature type="compositionally biased region" description="Polar residues" evidence="1">
    <location>
        <begin position="566"/>
        <end position="587"/>
    </location>
</feature>
<proteinExistence type="predicted"/>
<evidence type="ECO:0000313" key="3">
    <source>
        <dbReference type="Proteomes" id="UP000007148"/>
    </source>
</evidence>
<dbReference type="EMBL" id="CAFZ01000432">
    <property type="protein sequence ID" value="CCA75333.1"/>
    <property type="molecule type" value="Genomic_DNA"/>
</dbReference>
<accession>G4TVJ0</accession>
<organism evidence="2 3">
    <name type="scientific">Serendipita indica (strain DSM 11827)</name>
    <name type="common">Root endophyte fungus</name>
    <name type="synonym">Piriformospora indica</name>
    <dbReference type="NCBI Taxonomy" id="1109443"/>
    <lineage>
        <taxon>Eukaryota</taxon>
        <taxon>Fungi</taxon>
        <taxon>Dikarya</taxon>
        <taxon>Basidiomycota</taxon>
        <taxon>Agaricomycotina</taxon>
        <taxon>Agaricomycetes</taxon>
        <taxon>Sebacinales</taxon>
        <taxon>Serendipitaceae</taxon>
        <taxon>Serendipita</taxon>
    </lineage>
</organism>
<feature type="region of interest" description="Disordered" evidence="1">
    <location>
        <begin position="515"/>
        <end position="587"/>
    </location>
</feature>
<gene>
    <name evidence="2" type="ORF">PIIN_09318</name>
</gene>
<feature type="region of interest" description="Disordered" evidence="1">
    <location>
        <begin position="396"/>
        <end position="421"/>
    </location>
</feature>
<dbReference type="InParanoid" id="G4TVJ0"/>
<reference evidence="2 3" key="1">
    <citation type="journal article" date="2011" name="PLoS Pathog.">
        <title>Endophytic Life Strategies Decoded by Genome and Transcriptome Analyses of the Mutualistic Root Symbiont Piriformospora indica.</title>
        <authorList>
            <person name="Zuccaro A."/>
            <person name="Lahrmann U."/>
            <person name="Guldener U."/>
            <person name="Langen G."/>
            <person name="Pfiffi S."/>
            <person name="Biedenkopf D."/>
            <person name="Wong P."/>
            <person name="Samans B."/>
            <person name="Grimm C."/>
            <person name="Basiewicz M."/>
            <person name="Murat C."/>
            <person name="Martin F."/>
            <person name="Kogel K.H."/>
        </authorList>
    </citation>
    <scope>NUCLEOTIDE SEQUENCE [LARGE SCALE GENOMIC DNA]</scope>
    <source>
        <strain evidence="2 3">DSM 11827</strain>
    </source>
</reference>
<feature type="compositionally biased region" description="Polar residues" evidence="1">
    <location>
        <begin position="525"/>
        <end position="535"/>
    </location>
</feature>
<dbReference type="AlphaFoldDB" id="G4TVJ0"/>
<dbReference type="HOGENOM" id="CLU_374325_0_0_1"/>
<evidence type="ECO:0000313" key="2">
    <source>
        <dbReference type="EMBL" id="CCA75333.1"/>
    </source>
</evidence>
<feature type="compositionally biased region" description="Acidic residues" evidence="1">
    <location>
        <begin position="537"/>
        <end position="554"/>
    </location>
</feature>
<comment type="caution">
    <text evidence="2">The sequence shown here is derived from an EMBL/GenBank/DDBJ whole genome shotgun (WGS) entry which is preliminary data.</text>
</comment>
<sequence>MFCSCDLVASQHPHFVFNPAQTFVDLQAEAFSGFYNVAPEIKVMENTPMPSLPGDFVGTDYDSYSNVASNPLSYAISDDELLITPIPPTLGPLPSSEQGINPIVLSRNPSTSPSSAYHTPLEDPLSLIDLPQYFSSQFAAQGNQATILPQDLIPMYSGDAASLHTSPNQSTISPNALHSSNHLTSSAPFFVAPAALHPAHPLSRVSSPTPSFRTAPATLSRPGSAYSARSVQSFHSQRPSLQLSASFASHSVVEPGRSTFPAVNLPPLVINEHARVTAPTLASPTPQRINPASAPFAFPPQLDASVNAGATLLSSMGPYPATIDPAAIVSPRIARHTRFGSAPTSASYSPMHGATLVTADNGLPAHESLILASRSSSIAYSQSMLLGDALRTTRRSVSPTARSSYHHSEIEESGSSAGSPFTPFAHTRNASIVSASIPVNYFSNTFNGAESIGSFQQAPGGIDPSLLSAQSACATSSPSTRHSTPWSEFAQYSVEQSEALGSYYPVVPALQTTSKRMAAPRKTKQQPAESRTVNAEYTDDEYVNGQDTDDDYDGDDKKRKRGKSASGANKRQKTTGSEDQSDAESAQISKMMKRKFDTLPKLTSDMRSCPVCHFVPSNKRFSDVQRHYQSHFKEGAKDKRIYVCTLCGDVEHDPVTMQRVYNNRPGHPKSVTTVYTRKDSVKRHWNSYHKPTDPNWQEDYITTVDAVHPDAAGAKKSRQGRAKRRIDEWSLGDSSVSFPLSV</sequence>
<dbReference type="OrthoDB" id="10353398at2759"/>
<keyword evidence="3" id="KW-1185">Reference proteome</keyword>